<sequence length="545" mass="58908">MGARALQSLIFLAGFLFCSGTSVQVSFDGRNLSSFPADSMQFLKQNDGSRIHISDGNHGLLRALCGEGIDVNLYISTESILTISKSRGLAAAWVQREVASFVGCINITGIVVNSELIKENHLPLLLPTLKFIDSALVSSSLDQSIELSTLFALPFIEDCFRIPQNPSYEKFRAVVLQVLDFLNRPKSSLTISSSCNEKLGLGDCLIGSMTRAISVLPDHKILLQFNLRGPPFSSPMDSAELDNQLMSVVRDRNKVGNRSVSFVVEKPWASEFEQKEQAREKEQLFPSSHRELVDSELDSIGSMPQLDVVTPSSTVPVVNPMTPTSPSVNPLASPSPPTMTPITTPYTSPPTPTTTTPITTPYTSPPTTTTTTPPSTPSSSSGQWCVASPSASPTALQVALDYACGFGGADCSAVQKGGSCFNPDTVRDHASYAFNDYYQKNPVPTSCNFGGTATLTNTDPSTSTCQFPSSSTGDKLQQFFFFLLHAAVSAPPIRDSDDDYDDVKRRDDRGLHRNRTDKLGSVLLPVSDGRLPVTASRTRSKTENP</sequence>
<accession>A0ACC2L012</accession>
<name>A0ACC2L012_PERAE</name>
<comment type="caution">
    <text evidence="1">The sequence shown here is derived from an EMBL/GenBank/DDBJ whole genome shotgun (WGS) entry which is preliminary data.</text>
</comment>
<protein>
    <submittedName>
        <fullName evidence="1">Uncharacterized protein</fullName>
    </submittedName>
</protein>
<dbReference type="Proteomes" id="UP001234297">
    <property type="component" value="Chromosome 6"/>
</dbReference>
<dbReference type="EMBL" id="CM056814">
    <property type="protein sequence ID" value="KAJ8626861.1"/>
    <property type="molecule type" value="Genomic_DNA"/>
</dbReference>
<evidence type="ECO:0000313" key="2">
    <source>
        <dbReference type="Proteomes" id="UP001234297"/>
    </source>
</evidence>
<evidence type="ECO:0000313" key="1">
    <source>
        <dbReference type="EMBL" id="KAJ8626861.1"/>
    </source>
</evidence>
<reference evidence="1 2" key="1">
    <citation type="journal article" date="2022" name="Hortic Res">
        <title>A haplotype resolved chromosomal level avocado genome allows analysis of novel avocado genes.</title>
        <authorList>
            <person name="Nath O."/>
            <person name="Fletcher S.J."/>
            <person name="Hayward A."/>
            <person name="Shaw L.M."/>
            <person name="Masouleh A.K."/>
            <person name="Furtado A."/>
            <person name="Henry R.J."/>
            <person name="Mitter N."/>
        </authorList>
    </citation>
    <scope>NUCLEOTIDE SEQUENCE [LARGE SCALE GENOMIC DNA]</scope>
    <source>
        <strain evidence="2">cv. Hass</strain>
    </source>
</reference>
<proteinExistence type="predicted"/>
<keyword evidence="2" id="KW-1185">Reference proteome</keyword>
<organism evidence="1 2">
    <name type="scientific">Persea americana</name>
    <name type="common">Avocado</name>
    <dbReference type="NCBI Taxonomy" id="3435"/>
    <lineage>
        <taxon>Eukaryota</taxon>
        <taxon>Viridiplantae</taxon>
        <taxon>Streptophyta</taxon>
        <taxon>Embryophyta</taxon>
        <taxon>Tracheophyta</taxon>
        <taxon>Spermatophyta</taxon>
        <taxon>Magnoliopsida</taxon>
        <taxon>Magnoliidae</taxon>
        <taxon>Laurales</taxon>
        <taxon>Lauraceae</taxon>
        <taxon>Persea</taxon>
    </lineage>
</organism>
<gene>
    <name evidence="1" type="ORF">MRB53_020168</name>
</gene>